<sequence>MKIAIVGLQRPGMLETQSRIFPGLEKLRLWVGESPVSFSWMSEFSSTHPLLNELWLINIGQGPFDFSSPTPPFITSFVEESIKQNLKNLFRFTSVGLRRAAEWHVIAVGFQATSISLIEILALLASSFPKLELVYLDLSAHQATYDAADDIASELARFPSLRVVYLNGAFARLSFGSKHAKYISPAHSADRTDAPNFDIGFVESGLLHSHLFWRSKSGLWIRFTSMRRAMIVLSLTILADAALSADGFMCSMVTATLRKIWQS</sequence>
<evidence type="ECO:0000313" key="1">
    <source>
        <dbReference type="EMBL" id="KAJ3841836.1"/>
    </source>
</evidence>
<organism evidence="1 2">
    <name type="scientific">Lentinula raphanica</name>
    <dbReference type="NCBI Taxonomy" id="153919"/>
    <lineage>
        <taxon>Eukaryota</taxon>
        <taxon>Fungi</taxon>
        <taxon>Dikarya</taxon>
        <taxon>Basidiomycota</taxon>
        <taxon>Agaricomycotina</taxon>
        <taxon>Agaricomycetes</taxon>
        <taxon>Agaricomycetidae</taxon>
        <taxon>Agaricales</taxon>
        <taxon>Marasmiineae</taxon>
        <taxon>Omphalotaceae</taxon>
        <taxon>Lentinula</taxon>
    </lineage>
</organism>
<accession>A0AA38PFW4</accession>
<gene>
    <name evidence="1" type="ORF">F5878DRAFT_441159</name>
</gene>
<proteinExistence type="predicted"/>
<reference evidence="1" key="1">
    <citation type="submission" date="2022-08" db="EMBL/GenBank/DDBJ databases">
        <authorList>
            <consortium name="DOE Joint Genome Institute"/>
            <person name="Min B."/>
            <person name="Riley R."/>
            <person name="Sierra-Patev S."/>
            <person name="Naranjo-Ortiz M."/>
            <person name="Looney B."/>
            <person name="Konkel Z."/>
            <person name="Slot J.C."/>
            <person name="Sakamoto Y."/>
            <person name="Steenwyk J.L."/>
            <person name="Rokas A."/>
            <person name="Carro J."/>
            <person name="Camarero S."/>
            <person name="Ferreira P."/>
            <person name="Molpeceres G."/>
            <person name="Ruiz-Duenas F.J."/>
            <person name="Serrano A."/>
            <person name="Henrissat B."/>
            <person name="Drula E."/>
            <person name="Hughes K.W."/>
            <person name="Mata J.L."/>
            <person name="Ishikawa N.K."/>
            <person name="Vargas-Isla R."/>
            <person name="Ushijima S."/>
            <person name="Smith C.A."/>
            <person name="Ahrendt S."/>
            <person name="Andreopoulos W."/>
            <person name="He G."/>
            <person name="Labutti K."/>
            <person name="Lipzen A."/>
            <person name="Ng V."/>
            <person name="Sandor L."/>
            <person name="Barry K."/>
            <person name="Martinez A.T."/>
            <person name="Xiao Y."/>
            <person name="Gibbons J.G."/>
            <person name="Terashima K."/>
            <person name="Hibbett D.S."/>
            <person name="Grigoriev I.V."/>
        </authorList>
    </citation>
    <scope>NUCLEOTIDE SEQUENCE</scope>
    <source>
        <strain evidence="1">TFB9207</strain>
    </source>
</reference>
<keyword evidence="2" id="KW-1185">Reference proteome</keyword>
<evidence type="ECO:0000313" key="2">
    <source>
        <dbReference type="Proteomes" id="UP001163846"/>
    </source>
</evidence>
<dbReference type="AlphaFoldDB" id="A0AA38PFW4"/>
<comment type="caution">
    <text evidence="1">The sequence shown here is derived from an EMBL/GenBank/DDBJ whole genome shotgun (WGS) entry which is preliminary data.</text>
</comment>
<dbReference type="EMBL" id="MU806026">
    <property type="protein sequence ID" value="KAJ3841836.1"/>
    <property type="molecule type" value="Genomic_DNA"/>
</dbReference>
<dbReference type="Proteomes" id="UP001163846">
    <property type="component" value="Unassembled WGS sequence"/>
</dbReference>
<protein>
    <submittedName>
        <fullName evidence="1">Uncharacterized protein</fullName>
    </submittedName>
</protein>
<name>A0AA38PFW4_9AGAR</name>